<name>A0A0C9MP12_SPHPI</name>
<protein>
    <submittedName>
        <fullName evidence="1">DNA, contig: SP610</fullName>
    </submittedName>
</protein>
<comment type="caution">
    <text evidence="1">The sequence shown here is derived from an EMBL/GenBank/DDBJ whole genome shotgun (WGS) entry which is preliminary data.</text>
</comment>
<proteinExistence type="predicted"/>
<dbReference type="AlphaFoldDB" id="A0A0C9MP12"/>
<gene>
    <name evidence="1" type="ORF">SP6_10_00260</name>
</gene>
<evidence type="ECO:0000313" key="1">
    <source>
        <dbReference type="EMBL" id="GAN12446.1"/>
    </source>
</evidence>
<dbReference type="EMBL" id="BBJS01000010">
    <property type="protein sequence ID" value="GAN12446.1"/>
    <property type="molecule type" value="Genomic_DNA"/>
</dbReference>
<reference evidence="1 2" key="1">
    <citation type="submission" date="2014-08" db="EMBL/GenBank/DDBJ databases">
        <title>Whole genome shotgun sequence of Sphingomonas paucimobilis NBRC 13935.</title>
        <authorList>
            <person name="Hosoyama A."/>
            <person name="Hashimoto M."/>
            <person name="Hosoyama Y."/>
            <person name="Noguchi M."/>
            <person name="Uohara A."/>
            <person name="Ohji S."/>
            <person name="Katano-Makiyama Y."/>
            <person name="Ichikawa N."/>
            <person name="Kimura A."/>
            <person name="Yamazoe A."/>
            <person name="Fujita N."/>
        </authorList>
    </citation>
    <scope>NUCLEOTIDE SEQUENCE [LARGE SCALE GENOMIC DNA]</scope>
    <source>
        <strain evidence="1 2">NBRC 13935</strain>
    </source>
</reference>
<evidence type="ECO:0000313" key="2">
    <source>
        <dbReference type="Proteomes" id="UP000032025"/>
    </source>
</evidence>
<organism evidence="1 2">
    <name type="scientific">Sphingomonas paucimobilis NBRC 13935</name>
    <dbReference type="NCBI Taxonomy" id="1219050"/>
    <lineage>
        <taxon>Bacteria</taxon>
        <taxon>Pseudomonadati</taxon>
        <taxon>Pseudomonadota</taxon>
        <taxon>Alphaproteobacteria</taxon>
        <taxon>Sphingomonadales</taxon>
        <taxon>Sphingomonadaceae</taxon>
        <taxon>Sphingomonas</taxon>
    </lineage>
</organism>
<sequence length="164" mass="17630">MTQLRAPRTYPDAITRIAGAIGWEEVCRITGRALRSARYWSQTNCKTVPSIAQAQALDAAYIAAGGQGSPFFDAFEFQLGIQIERQEACTRELLGEIAVASKEFGEAMAAAIRITQSNASPLDVHRALAEVEQSAGAIDALMRRLTSFLPSMATDAGKDGGNHQ</sequence>
<dbReference type="RefSeq" id="WP_042468417.1">
    <property type="nucleotide sequence ID" value="NZ_BBJS01000010.1"/>
</dbReference>
<dbReference type="GeneID" id="78526381"/>
<keyword evidence="2" id="KW-1185">Reference proteome</keyword>
<accession>A0A0C9MP12</accession>
<dbReference type="Proteomes" id="UP000032025">
    <property type="component" value="Unassembled WGS sequence"/>
</dbReference>